<evidence type="ECO:0000256" key="13">
    <source>
        <dbReference type="SAM" id="Phobius"/>
    </source>
</evidence>
<comment type="catalytic activity">
    <reaction evidence="11">
        <text>Preferential cleavage: (Ac)2-L-Lys-D-Ala-|-D-Ala. Also transpeptidation of peptidyl-alanyl moieties that are N-acyl substituents of D-alanine.</text>
        <dbReference type="EC" id="3.4.16.4"/>
    </reaction>
</comment>
<dbReference type="SUPFAM" id="SSF56601">
    <property type="entry name" value="beta-lactamase/transpeptidase-like"/>
    <property type="match status" value="1"/>
</dbReference>
<dbReference type="InterPro" id="IPR018044">
    <property type="entry name" value="Peptidase_S11"/>
</dbReference>
<dbReference type="RefSeq" id="WP_343766428.1">
    <property type="nucleotide sequence ID" value="NZ_BAAACF010000001.1"/>
</dbReference>
<comment type="pathway">
    <text evidence="1">Cell wall biogenesis; peptidoglycan biosynthesis.</text>
</comment>
<accession>A0ABN1IQ51</accession>
<reference evidence="15 16" key="1">
    <citation type="journal article" date="2019" name="Int. J. Syst. Evol. Microbiol.">
        <title>The Global Catalogue of Microorganisms (GCM) 10K type strain sequencing project: providing services to taxonomists for standard genome sequencing and annotation.</title>
        <authorList>
            <consortium name="The Broad Institute Genomics Platform"/>
            <consortium name="The Broad Institute Genome Sequencing Center for Infectious Disease"/>
            <person name="Wu L."/>
            <person name="Ma J."/>
        </authorList>
    </citation>
    <scope>NUCLEOTIDE SEQUENCE [LARGE SCALE GENOMIC DNA]</scope>
    <source>
        <strain evidence="15 16">JCM 1405</strain>
    </source>
</reference>
<dbReference type="Pfam" id="PF00768">
    <property type="entry name" value="Peptidase_S11"/>
    <property type="match status" value="1"/>
</dbReference>
<name>A0ABN1IQ51_9CLOT</name>
<comment type="caution">
    <text evidence="15">The sequence shown here is derived from an EMBL/GenBank/DDBJ whole genome shotgun (WGS) entry which is preliminary data.</text>
</comment>
<keyword evidence="16" id="KW-1185">Reference proteome</keyword>
<evidence type="ECO:0000259" key="14">
    <source>
        <dbReference type="SMART" id="SM00936"/>
    </source>
</evidence>
<evidence type="ECO:0000256" key="7">
    <source>
        <dbReference type="ARBA" id="ARBA00022801"/>
    </source>
</evidence>
<keyword evidence="6" id="KW-0732">Signal</keyword>
<evidence type="ECO:0000256" key="10">
    <source>
        <dbReference type="ARBA" id="ARBA00023316"/>
    </source>
</evidence>
<feature type="transmembrane region" description="Helical" evidence="13">
    <location>
        <begin position="382"/>
        <end position="400"/>
    </location>
</feature>
<evidence type="ECO:0000313" key="16">
    <source>
        <dbReference type="Proteomes" id="UP001500339"/>
    </source>
</evidence>
<keyword evidence="13" id="KW-0812">Transmembrane</keyword>
<dbReference type="Gene3D" id="3.40.710.10">
    <property type="entry name" value="DD-peptidase/beta-lactamase superfamily"/>
    <property type="match status" value="1"/>
</dbReference>
<keyword evidence="9" id="KW-0573">Peptidoglycan synthesis</keyword>
<keyword evidence="8" id="KW-0133">Cell shape</keyword>
<dbReference type="Proteomes" id="UP001500339">
    <property type="component" value="Unassembled WGS sequence"/>
</dbReference>
<dbReference type="Pfam" id="PF07943">
    <property type="entry name" value="PBP5_C"/>
    <property type="match status" value="1"/>
</dbReference>
<comment type="similarity">
    <text evidence="2 12">Belongs to the peptidase S11 family.</text>
</comment>
<evidence type="ECO:0000256" key="8">
    <source>
        <dbReference type="ARBA" id="ARBA00022960"/>
    </source>
</evidence>
<protein>
    <recommendedName>
        <fullName evidence="3">serine-type D-Ala-D-Ala carboxypeptidase</fullName>
        <ecNumber evidence="3">3.4.16.4</ecNumber>
    </recommendedName>
</protein>
<evidence type="ECO:0000256" key="4">
    <source>
        <dbReference type="ARBA" id="ARBA00022645"/>
    </source>
</evidence>
<keyword evidence="7" id="KW-0378">Hydrolase</keyword>
<keyword evidence="4 15" id="KW-0121">Carboxypeptidase</keyword>
<evidence type="ECO:0000256" key="11">
    <source>
        <dbReference type="ARBA" id="ARBA00034000"/>
    </source>
</evidence>
<evidence type="ECO:0000256" key="3">
    <source>
        <dbReference type="ARBA" id="ARBA00012448"/>
    </source>
</evidence>
<sequence>MRTLRNLLLFILSFLIITNWNIAKAKTNPPTVSAEGAILMDATTGEILFQKNINKPFPPASTTKIMTALLAFENTKLDDVVVVGKKPPFADGSKIYIFEGENIIVKDLLYALLLESANDTAEALAEHISGSVEEFSKLMNKRAKELGCENTNFVNPSGLYDGKHRTSAKDLALIMRELVKYPEYIEIATSLSYKIDPTNKSKEGRPLWNKNKLIQKYSSYYYDGIEGGKTGYTVQSQHSYVASAQRNGHRLVAALIYDKNKTYFEDTINLFNYGFNNFSLIKMFKKGDVVTEYNEKNLNIKLKASEDFYYIKEKTSSDNAIFTLENKDLSSQSFIKDEKVLNASIFYKDKDLGTLPLLSDSDHIIKADATAQAMSKFSKTTVTILSILITLITIASIIIVRNRKLRL</sequence>
<dbReference type="GO" id="GO:0004180">
    <property type="term" value="F:carboxypeptidase activity"/>
    <property type="evidence" value="ECO:0007669"/>
    <property type="project" value="UniProtKB-KW"/>
</dbReference>
<dbReference type="EC" id="3.4.16.4" evidence="3"/>
<dbReference type="PANTHER" id="PTHR21581:SF33">
    <property type="entry name" value="D-ALANYL-D-ALANINE CARBOXYPEPTIDASE DACB"/>
    <property type="match status" value="1"/>
</dbReference>
<keyword evidence="13" id="KW-0472">Membrane</keyword>
<evidence type="ECO:0000256" key="5">
    <source>
        <dbReference type="ARBA" id="ARBA00022670"/>
    </source>
</evidence>
<evidence type="ECO:0000256" key="9">
    <source>
        <dbReference type="ARBA" id="ARBA00022984"/>
    </source>
</evidence>
<evidence type="ECO:0000256" key="1">
    <source>
        <dbReference type="ARBA" id="ARBA00004752"/>
    </source>
</evidence>
<dbReference type="PANTHER" id="PTHR21581">
    <property type="entry name" value="D-ALANYL-D-ALANINE CARBOXYPEPTIDASE"/>
    <property type="match status" value="1"/>
</dbReference>
<proteinExistence type="inferred from homology"/>
<dbReference type="InterPro" id="IPR012907">
    <property type="entry name" value="Peptidase_S11_C"/>
</dbReference>
<feature type="domain" description="Peptidase S11 D-Ala-D-Ala carboxypeptidase A C-terminal" evidence="14">
    <location>
        <begin position="278"/>
        <end position="365"/>
    </location>
</feature>
<evidence type="ECO:0000256" key="6">
    <source>
        <dbReference type="ARBA" id="ARBA00022729"/>
    </source>
</evidence>
<dbReference type="InterPro" id="IPR001967">
    <property type="entry name" value="Peptidase_S11_N"/>
</dbReference>
<dbReference type="InterPro" id="IPR012338">
    <property type="entry name" value="Beta-lactam/transpept-like"/>
</dbReference>
<dbReference type="SMART" id="SM00936">
    <property type="entry name" value="PBP5_C"/>
    <property type="match status" value="1"/>
</dbReference>
<keyword evidence="10" id="KW-0961">Cell wall biogenesis/degradation</keyword>
<evidence type="ECO:0000313" key="15">
    <source>
        <dbReference type="EMBL" id="GAA0718730.1"/>
    </source>
</evidence>
<evidence type="ECO:0000256" key="2">
    <source>
        <dbReference type="ARBA" id="ARBA00007164"/>
    </source>
</evidence>
<evidence type="ECO:0000256" key="12">
    <source>
        <dbReference type="RuleBase" id="RU004016"/>
    </source>
</evidence>
<dbReference type="PRINTS" id="PR00725">
    <property type="entry name" value="DADACBPTASE1"/>
</dbReference>
<dbReference type="EMBL" id="BAAACF010000001">
    <property type="protein sequence ID" value="GAA0718730.1"/>
    <property type="molecule type" value="Genomic_DNA"/>
</dbReference>
<keyword evidence="13" id="KW-1133">Transmembrane helix</keyword>
<keyword evidence="5" id="KW-0645">Protease</keyword>
<organism evidence="15 16">
    <name type="scientific">Clostridium malenominatum</name>
    <dbReference type="NCBI Taxonomy" id="1539"/>
    <lineage>
        <taxon>Bacteria</taxon>
        <taxon>Bacillati</taxon>
        <taxon>Bacillota</taxon>
        <taxon>Clostridia</taxon>
        <taxon>Eubacteriales</taxon>
        <taxon>Clostridiaceae</taxon>
        <taxon>Clostridium</taxon>
    </lineage>
</organism>
<gene>
    <name evidence="15" type="ORF">GCM10008905_05850</name>
</gene>